<name>B5LPT8_9CAUD</name>
<dbReference type="KEGG" id="vg:6803900"/>
<feature type="compositionally biased region" description="Basic residues" evidence="1">
    <location>
        <begin position="399"/>
        <end position="408"/>
    </location>
</feature>
<dbReference type="GeneID" id="6803900"/>
<keyword evidence="3" id="KW-1185">Reference proteome</keyword>
<protein>
    <submittedName>
        <fullName evidence="2">Potential replication protein</fullName>
    </submittedName>
</protein>
<feature type="compositionally biased region" description="Basic and acidic residues" evidence="1">
    <location>
        <begin position="413"/>
        <end position="422"/>
    </location>
</feature>
<proteinExistence type="predicted"/>
<feature type="region of interest" description="Disordered" evidence="1">
    <location>
        <begin position="397"/>
        <end position="423"/>
    </location>
</feature>
<evidence type="ECO:0000313" key="3">
    <source>
        <dbReference type="Proteomes" id="UP000002340"/>
    </source>
</evidence>
<reference evidence="2 3" key="1">
    <citation type="submission" date="2008-07" db="EMBL/GenBank/DDBJ databases">
        <title>Siphoviridae phage from Bacillus thurigiensis.</title>
        <authorList>
            <person name="Dreze P.-A."/>
            <person name="Smeesters P."/>
            <person name="Van Melderen L."/>
        </authorList>
    </citation>
    <scope>NUCLEOTIDE SEQUENCE [LARGE SCALE GENOMIC DNA]</scope>
</reference>
<organism evidence="2 3">
    <name type="scientific">Bacillus phage IEBH</name>
    <dbReference type="NCBI Taxonomy" id="2884422"/>
    <lineage>
        <taxon>Viruses</taxon>
        <taxon>Duplodnaviria</taxon>
        <taxon>Heunggongvirae</taxon>
        <taxon>Uroviricota</taxon>
        <taxon>Caudoviricetes</taxon>
        <taxon>Cecivirus</taxon>
        <taxon>Cecivirus IEBH</taxon>
    </lineage>
</organism>
<sequence>MISNLINKVNTFISLCDFLLFSKGGLFVLAIRKHQESFIDEWHECYLSEHKKSGYIAVLDLSGSEKKQLWIGTNDIKTLSNMSNPSNKDFYLSLNSFVFGSRKATDLKQIRNIGVDLDFYKLDISKEYVIQNLQDFIAEGMLPCPNLVMYGRGMQLIYTVQGGAAPQMAFLSQYITNHFIKMLMPLGADGSCSDLSRVLRMPYTTHSKTGKQIELEIWTRREHDLQELYDYVPPLEKKRQPKRTATRKKGSISTLPSQKGVMNLYSLNTKRKSDLEKIVALRNGEIEHRHDMTYIYAFTTALIVKNQIATLEMTFQINDKFKEPQTKKEVERTAKDAYRDAIKFFDAFAENGFTMRGLASNLIKPMKTETIFRKLDIKLTKEELELMDTLIDSEESKHRDKLRKRKTRGSVSLEEHKEKTARQTDNQLAKLKELIAENPKPKWKSVAAEMGISERHLRRLRKEI</sequence>
<evidence type="ECO:0000313" key="2">
    <source>
        <dbReference type="EMBL" id="ACH42334.1"/>
    </source>
</evidence>
<dbReference type="Proteomes" id="UP000002340">
    <property type="component" value="Segment"/>
</dbReference>
<evidence type="ECO:0000256" key="1">
    <source>
        <dbReference type="SAM" id="MobiDB-lite"/>
    </source>
</evidence>
<dbReference type="EMBL" id="EU874396">
    <property type="protein sequence ID" value="ACH42334.1"/>
    <property type="molecule type" value="Genomic_DNA"/>
</dbReference>
<accession>B5LPT8</accession>
<dbReference type="RefSeq" id="YP_002154402.1">
    <property type="nucleotide sequence ID" value="NC_011167.1"/>
</dbReference>